<sequence>MNKTLKLEKRVLKLIYLLCLLLFTNLGLLQKPFDTKALIIGVVLCIIIGFSHYLIRRFYPEGDKFLLIFSSILAVVGIAVLYRIDPSFALKQLVWAVLGIVAYITIVVAMPDLKSFAGYKKIYMILTLVLMPMGLIFGLVTGIRTNGAMNWVYLGPISFQPSEFGKIALVLYLASALIKYESKNVIKEDFKQLIEPALVVMFSLVCMVLQTDLGSTLIFFGISVTMLYIATSKKKYVFTCLGLSAVGALGAYGVFGHVQRRVMIWLDPWKYAHDEGYQIVQGLYAIASGGLRGVGLGKGYAPDLIFASESDFIFAVICEDFGMIFAVGLMIIYFLLFYRGIRNAFVTNDAFSQLVAVGFSTMIACQTLVIIGGIFTVIPLTGITLPLISYGGSSMLTMFFALGILQKISEA</sequence>
<keyword evidence="3" id="KW-0133">Cell shape</keyword>
<dbReference type="PANTHER" id="PTHR30474">
    <property type="entry name" value="CELL CYCLE PROTEIN"/>
    <property type="match status" value="1"/>
</dbReference>
<dbReference type="Pfam" id="PF01098">
    <property type="entry name" value="FTSW_RODA_SPOVE"/>
    <property type="match status" value="1"/>
</dbReference>
<organism evidence="7 8">
    <name type="scientific">Clostridium sartagoforme</name>
    <dbReference type="NCBI Taxonomy" id="84031"/>
    <lineage>
        <taxon>Bacteria</taxon>
        <taxon>Bacillati</taxon>
        <taxon>Bacillota</taxon>
        <taxon>Clostridia</taxon>
        <taxon>Eubacteriales</taxon>
        <taxon>Clostridiaceae</taxon>
        <taxon>Clostridium</taxon>
    </lineage>
</organism>
<evidence type="ECO:0000256" key="6">
    <source>
        <dbReference type="SAM" id="Phobius"/>
    </source>
</evidence>
<feature type="transmembrane region" description="Helical" evidence="6">
    <location>
        <begin position="312"/>
        <end position="338"/>
    </location>
</feature>
<keyword evidence="5 6" id="KW-0472">Membrane</keyword>
<dbReference type="GO" id="GO:0032153">
    <property type="term" value="C:cell division site"/>
    <property type="evidence" value="ECO:0007669"/>
    <property type="project" value="TreeGrafter"/>
</dbReference>
<dbReference type="RefSeq" id="WP_136007666.1">
    <property type="nucleotide sequence ID" value="NZ_SRYR01000008.1"/>
</dbReference>
<feature type="transmembrane region" description="Helical" evidence="6">
    <location>
        <begin position="90"/>
        <end position="110"/>
    </location>
</feature>
<dbReference type="Proteomes" id="UP000306888">
    <property type="component" value="Unassembled WGS sequence"/>
</dbReference>
<evidence type="ECO:0000256" key="4">
    <source>
        <dbReference type="ARBA" id="ARBA00022989"/>
    </source>
</evidence>
<evidence type="ECO:0000313" key="8">
    <source>
        <dbReference type="Proteomes" id="UP000306888"/>
    </source>
</evidence>
<reference evidence="7 8" key="1">
    <citation type="submission" date="2019-04" db="EMBL/GenBank/DDBJ databases">
        <title>Microbes associate with the intestines of laboratory mice.</title>
        <authorList>
            <person name="Navarre W."/>
            <person name="Wong E."/>
            <person name="Huang K."/>
            <person name="Tropini C."/>
            <person name="Ng K."/>
            <person name="Yu B."/>
        </authorList>
    </citation>
    <scope>NUCLEOTIDE SEQUENCE [LARGE SCALE GENOMIC DNA]</scope>
    <source>
        <strain evidence="7 8">NM50_B9-20</strain>
    </source>
</reference>
<feature type="transmembrane region" description="Helical" evidence="6">
    <location>
        <begin position="35"/>
        <end position="53"/>
    </location>
</feature>
<keyword evidence="2 6" id="KW-0812">Transmembrane</keyword>
<evidence type="ECO:0000256" key="2">
    <source>
        <dbReference type="ARBA" id="ARBA00022692"/>
    </source>
</evidence>
<feature type="transmembrane region" description="Helical" evidence="6">
    <location>
        <begin position="216"/>
        <end position="231"/>
    </location>
</feature>
<gene>
    <name evidence="7" type="ORF">E5347_13030</name>
</gene>
<feature type="transmembrane region" description="Helical" evidence="6">
    <location>
        <begin position="236"/>
        <end position="255"/>
    </location>
</feature>
<proteinExistence type="predicted"/>
<dbReference type="InterPro" id="IPR001182">
    <property type="entry name" value="FtsW/RodA"/>
</dbReference>
<keyword evidence="8" id="KW-1185">Reference proteome</keyword>
<evidence type="ECO:0000256" key="3">
    <source>
        <dbReference type="ARBA" id="ARBA00022960"/>
    </source>
</evidence>
<comment type="subcellular location">
    <subcellularLocation>
        <location evidence="1">Membrane</location>
        <topology evidence="1">Multi-pass membrane protein</topology>
    </subcellularLocation>
</comment>
<feature type="transmembrane region" description="Helical" evidence="6">
    <location>
        <begin position="387"/>
        <end position="405"/>
    </location>
</feature>
<feature type="transmembrane region" description="Helical" evidence="6">
    <location>
        <begin position="65"/>
        <end position="84"/>
    </location>
</feature>
<feature type="transmembrane region" description="Helical" evidence="6">
    <location>
        <begin position="122"/>
        <end position="144"/>
    </location>
</feature>
<dbReference type="GO" id="GO:0005886">
    <property type="term" value="C:plasma membrane"/>
    <property type="evidence" value="ECO:0007669"/>
    <property type="project" value="TreeGrafter"/>
</dbReference>
<evidence type="ECO:0000256" key="1">
    <source>
        <dbReference type="ARBA" id="ARBA00004141"/>
    </source>
</evidence>
<keyword evidence="4 6" id="KW-1133">Transmembrane helix</keyword>
<evidence type="ECO:0000313" key="7">
    <source>
        <dbReference type="EMBL" id="TGY41400.1"/>
    </source>
</evidence>
<dbReference type="AlphaFoldDB" id="A0A4V3RKV8"/>
<protein>
    <submittedName>
        <fullName evidence="7">FtsW/RodA/SpoVE family cell cycle protein</fullName>
    </submittedName>
</protein>
<dbReference type="EMBL" id="SRYR01000008">
    <property type="protein sequence ID" value="TGY41400.1"/>
    <property type="molecule type" value="Genomic_DNA"/>
</dbReference>
<dbReference type="GO" id="GO:0015648">
    <property type="term" value="F:lipid-linked peptidoglycan transporter activity"/>
    <property type="evidence" value="ECO:0007669"/>
    <property type="project" value="TreeGrafter"/>
</dbReference>
<comment type="caution">
    <text evidence="7">The sequence shown here is derived from an EMBL/GenBank/DDBJ whole genome shotgun (WGS) entry which is preliminary data.</text>
</comment>
<dbReference type="PANTHER" id="PTHR30474:SF3">
    <property type="entry name" value="PEPTIDOGLYCAN GLYCOSYLTRANSFERASE RODA"/>
    <property type="match status" value="1"/>
</dbReference>
<evidence type="ECO:0000256" key="5">
    <source>
        <dbReference type="ARBA" id="ARBA00023136"/>
    </source>
</evidence>
<dbReference type="GO" id="GO:0008360">
    <property type="term" value="P:regulation of cell shape"/>
    <property type="evidence" value="ECO:0007669"/>
    <property type="project" value="UniProtKB-KW"/>
</dbReference>
<feature type="transmembrane region" description="Helical" evidence="6">
    <location>
        <begin position="350"/>
        <end position="375"/>
    </location>
</feature>
<dbReference type="GO" id="GO:0051301">
    <property type="term" value="P:cell division"/>
    <property type="evidence" value="ECO:0007669"/>
    <property type="project" value="InterPro"/>
</dbReference>
<feature type="transmembrane region" description="Helical" evidence="6">
    <location>
        <begin position="12"/>
        <end position="29"/>
    </location>
</feature>
<dbReference type="OrthoDB" id="9812661at2"/>
<accession>A0A4V3RKV8</accession>
<name>A0A4V3RKV8_9CLOT</name>